<dbReference type="AlphaFoldDB" id="A0A4Z0PTB1"/>
<evidence type="ECO:0000313" key="3">
    <source>
        <dbReference type="Proteomes" id="UP000298471"/>
    </source>
</evidence>
<keyword evidence="3" id="KW-1185">Reference proteome</keyword>
<evidence type="ECO:0000313" key="2">
    <source>
        <dbReference type="EMBL" id="TGE21000.1"/>
    </source>
</evidence>
<evidence type="ECO:0000256" key="1">
    <source>
        <dbReference type="SAM" id="MobiDB-lite"/>
    </source>
</evidence>
<sequence>MYATPPDTARLSGLSVGDPESEARQAEEERRTRLISEVLGVKKELTDRRYLHGRGITDATLDSPAFQGRIFTAQQNEHYKSLLPLPKNGIWVSHPTDDKDTRVPWQRPASGARRLRTGPTQVRWKDCRNASGERAVLVLKNRLKDCGCSKPRA</sequence>
<dbReference type="Proteomes" id="UP000298471">
    <property type="component" value="Unassembled WGS sequence"/>
</dbReference>
<feature type="region of interest" description="Disordered" evidence="1">
    <location>
        <begin position="93"/>
        <end position="117"/>
    </location>
</feature>
<dbReference type="OrthoDB" id="1032058at2"/>
<dbReference type="EMBL" id="SRMB01000008">
    <property type="protein sequence ID" value="TGE21000.1"/>
    <property type="molecule type" value="Genomic_DNA"/>
</dbReference>
<accession>A0A4Z0PTB1</accession>
<feature type="region of interest" description="Disordered" evidence="1">
    <location>
        <begin position="1"/>
        <end position="30"/>
    </location>
</feature>
<name>A0A4Z0PTB1_9BACT</name>
<protein>
    <submittedName>
        <fullName evidence="2">Uncharacterized protein</fullName>
    </submittedName>
</protein>
<dbReference type="RefSeq" id="WP_135399161.1">
    <property type="nucleotide sequence ID" value="NZ_SRMB01000008.1"/>
</dbReference>
<feature type="compositionally biased region" description="Basic and acidic residues" evidence="1">
    <location>
        <begin position="21"/>
        <end position="30"/>
    </location>
</feature>
<proteinExistence type="predicted"/>
<organism evidence="2 3">
    <name type="scientific">Hymenobacter metallicola</name>
    <dbReference type="NCBI Taxonomy" id="2563114"/>
    <lineage>
        <taxon>Bacteria</taxon>
        <taxon>Pseudomonadati</taxon>
        <taxon>Bacteroidota</taxon>
        <taxon>Cytophagia</taxon>
        <taxon>Cytophagales</taxon>
        <taxon>Hymenobacteraceae</taxon>
        <taxon>Hymenobacter</taxon>
    </lineage>
</organism>
<gene>
    <name evidence="2" type="ORF">E5K02_24870</name>
</gene>
<reference evidence="2 3" key="1">
    <citation type="submission" date="2019-04" db="EMBL/GenBank/DDBJ databases">
        <authorList>
            <person name="Feng G."/>
            <person name="Zhang J."/>
            <person name="Zhu H."/>
        </authorList>
    </citation>
    <scope>NUCLEOTIDE SEQUENCE [LARGE SCALE GENOMIC DNA]</scope>
    <source>
        <strain evidence="2 3">9PBR-1</strain>
    </source>
</reference>
<comment type="caution">
    <text evidence="2">The sequence shown here is derived from an EMBL/GenBank/DDBJ whole genome shotgun (WGS) entry which is preliminary data.</text>
</comment>